<dbReference type="InterPro" id="IPR006660">
    <property type="entry name" value="Arsenate_reductase-like"/>
</dbReference>
<proteinExistence type="inferred from homology"/>
<dbReference type="Proteomes" id="UP000245880">
    <property type="component" value="Unassembled WGS sequence"/>
</dbReference>
<evidence type="ECO:0000256" key="2">
    <source>
        <dbReference type="PROSITE-ProRule" id="PRU01282"/>
    </source>
</evidence>
<keyword evidence="4" id="KW-1185">Reference proteome</keyword>
<dbReference type="PANTHER" id="PTHR30041:SF8">
    <property type="entry name" value="PROTEIN YFFB"/>
    <property type="match status" value="1"/>
</dbReference>
<dbReference type="InterPro" id="IPR036249">
    <property type="entry name" value="Thioredoxin-like_sf"/>
</dbReference>
<comment type="similarity">
    <text evidence="1 2">Belongs to the ArsC family.</text>
</comment>
<comment type="caution">
    <text evidence="3">The sequence shown here is derived from an EMBL/GenBank/DDBJ whole genome shotgun (WGS) entry which is preliminary data.</text>
</comment>
<name>A0A316AK57_9BACT</name>
<protein>
    <submittedName>
        <fullName evidence="3">Spx/MgsR family transcriptional regulator</fullName>
    </submittedName>
</protein>
<dbReference type="InterPro" id="IPR006504">
    <property type="entry name" value="Tscrpt_reg_Spx/MgsR"/>
</dbReference>
<dbReference type="RefSeq" id="WP_211320003.1">
    <property type="nucleotide sequence ID" value="NZ_QGDT01000004.1"/>
</dbReference>
<dbReference type="SUPFAM" id="SSF52833">
    <property type="entry name" value="Thioredoxin-like"/>
    <property type="match status" value="1"/>
</dbReference>
<accession>A0A316AK57</accession>
<dbReference type="Pfam" id="PF03960">
    <property type="entry name" value="ArsC"/>
    <property type="match status" value="1"/>
</dbReference>
<dbReference type="EMBL" id="QGDT01000004">
    <property type="protein sequence ID" value="PWJ58195.1"/>
    <property type="molecule type" value="Genomic_DNA"/>
</dbReference>
<dbReference type="AlphaFoldDB" id="A0A316AK57"/>
<evidence type="ECO:0000256" key="1">
    <source>
        <dbReference type="ARBA" id="ARBA00007198"/>
    </source>
</evidence>
<evidence type="ECO:0000313" key="4">
    <source>
        <dbReference type="Proteomes" id="UP000245880"/>
    </source>
</evidence>
<dbReference type="NCBIfam" id="TIGR01617">
    <property type="entry name" value="arsC_related"/>
    <property type="match status" value="1"/>
</dbReference>
<dbReference type="PANTHER" id="PTHR30041">
    <property type="entry name" value="ARSENATE REDUCTASE"/>
    <property type="match status" value="1"/>
</dbReference>
<dbReference type="PROSITE" id="PS51353">
    <property type="entry name" value="ARSC"/>
    <property type="match status" value="1"/>
</dbReference>
<dbReference type="Gene3D" id="3.40.30.10">
    <property type="entry name" value="Glutaredoxin"/>
    <property type="match status" value="1"/>
</dbReference>
<gene>
    <name evidence="3" type="ORF">CLV98_10453</name>
</gene>
<evidence type="ECO:0000313" key="3">
    <source>
        <dbReference type="EMBL" id="PWJ58195.1"/>
    </source>
</evidence>
<reference evidence="3 4" key="1">
    <citation type="submission" date="2018-03" db="EMBL/GenBank/DDBJ databases">
        <title>Genomic Encyclopedia of Archaeal and Bacterial Type Strains, Phase II (KMG-II): from individual species to whole genera.</title>
        <authorList>
            <person name="Goeker M."/>
        </authorList>
    </citation>
    <scope>NUCLEOTIDE SEQUENCE [LARGE SCALE GENOMIC DNA]</scope>
    <source>
        <strain evidence="3 4">DSM 100346</strain>
    </source>
</reference>
<sequence>MLTLYGIPNCNTVKKARVWLEENEVAYTFHDFKKKGVDADKIGQWMEQVPWTELINKAGTTWKRLTEEEKLSVQTPSDAAKMMMERTSMIKRPIIEDEQGVIRTRGFSEEVFKKAFL</sequence>
<organism evidence="3 4">
    <name type="scientific">Dyadobacter jejuensis</name>
    <dbReference type="NCBI Taxonomy" id="1082580"/>
    <lineage>
        <taxon>Bacteria</taxon>
        <taxon>Pseudomonadati</taxon>
        <taxon>Bacteroidota</taxon>
        <taxon>Cytophagia</taxon>
        <taxon>Cytophagales</taxon>
        <taxon>Spirosomataceae</taxon>
        <taxon>Dyadobacter</taxon>
    </lineage>
</organism>